<dbReference type="Proteomes" id="UP000223606">
    <property type="component" value="Chromosome 1"/>
</dbReference>
<evidence type="ECO:0000313" key="12">
    <source>
        <dbReference type="EMBL" id="SON55295.1"/>
    </source>
</evidence>
<dbReference type="AlphaFoldDB" id="A0A2C9D6Z7"/>
<dbReference type="PROSITE" id="PS51007">
    <property type="entry name" value="CYTC"/>
    <property type="match status" value="1"/>
</dbReference>
<dbReference type="PRINTS" id="PR00604">
    <property type="entry name" value="CYTCHRMECIAB"/>
</dbReference>
<evidence type="ECO:0000256" key="1">
    <source>
        <dbReference type="ARBA" id="ARBA00022448"/>
    </source>
</evidence>
<dbReference type="OrthoDB" id="9805828at2"/>
<dbReference type="InterPro" id="IPR002327">
    <property type="entry name" value="Cyt_c_1A/1B"/>
</dbReference>
<keyword evidence="5" id="KW-0677">Repeat</keyword>
<proteinExistence type="predicted"/>
<evidence type="ECO:0000256" key="10">
    <source>
        <dbReference type="SAM" id="SignalP"/>
    </source>
</evidence>
<evidence type="ECO:0000256" key="6">
    <source>
        <dbReference type="ARBA" id="ARBA00022982"/>
    </source>
</evidence>
<dbReference type="InterPro" id="IPR036322">
    <property type="entry name" value="WD40_repeat_dom_sf"/>
</dbReference>
<dbReference type="KEGG" id="hdi:HDIA_1754"/>
<dbReference type="Gene3D" id="2.130.10.10">
    <property type="entry name" value="YVTN repeat-like/Quinoprotein amine dehydrogenase"/>
    <property type="match status" value="2"/>
</dbReference>
<sequence length="468" mass="49831">MIIAAPFLTQPLQTLLPLALLLTTFGEPLPAAADDTLPARLAGHGGPIKAVTVNDDGGRALTASFDYSVILWDLVGKTGTVRARLIGHEAAVNDVAFVPSSNKAVSVSDDGSVAVWDLSDGRLIARATDTPDKVLDVAVSPNGRFAASARWDGTARVHAIADAREIARAEGHRGNVNAVAFSLDGKTLFTGCYDGKIRGFALTDDGRIDGDPTVVADNGWGINVLAPLPGASELAFGSIDGKTGVVDLLTGDVTVLSEGEHPILSLAVSPRVGWLASGSGDGHIRVFDIETGVLAEDYHDAYGPIWGLSFMPDGHRLFRAGLDDFAILWQVEPRLARDEVQSVYPRRFQRQAADDPGEVEFQRKCSVCHTLTPDGAHRAGPTLFGLFGRTAGSVEGYVYSDALKRSGIVWTEKTVGALFDDGPDVMVPGTKMPVQRLKAVERRDALVSFLKRATNPQVSTAKDNQIME</sequence>
<dbReference type="PROSITE" id="PS00678">
    <property type="entry name" value="WD_REPEATS_1"/>
    <property type="match status" value="2"/>
</dbReference>
<evidence type="ECO:0000256" key="5">
    <source>
        <dbReference type="ARBA" id="ARBA00022737"/>
    </source>
</evidence>
<dbReference type="Pfam" id="PF00400">
    <property type="entry name" value="WD40"/>
    <property type="match status" value="5"/>
</dbReference>
<dbReference type="InterPro" id="IPR009056">
    <property type="entry name" value="Cyt_c-like_dom"/>
</dbReference>
<gene>
    <name evidence="12" type="primary">cycA_1</name>
    <name evidence="12" type="ORF">HDIA_1754</name>
</gene>
<evidence type="ECO:0000256" key="7">
    <source>
        <dbReference type="ARBA" id="ARBA00023004"/>
    </source>
</evidence>
<name>A0A2C9D6Z7_9HYPH</name>
<feature type="repeat" description="WD" evidence="8">
    <location>
        <begin position="169"/>
        <end position="198"/>
    </location>
</feature>
<dbReference type="PROSITE" id="PS50294">
    <property type="entry name" value="WD_REPEATS_REGION"/>
    <property type="match status" value="2"/>
</dbReference>
<dbReference type="GO" id="GO:0046872">
    <property type="term" value="F:metal ion binding"/>
    <property type="evidence" value="ECO:0007669"/>
    <property type="project" value="UniProtKB-KW"/>
</dbReference>
<evidence type="ECO:0000256" key="9">
    <source>
        <dbReference type="PROSITE-ProRule" id="PRU00433"/>
    </source>
</evidence>
<reference evidence="13" key="1">
    <citation type="submission" date="2017-09" db="EMBL/GenBank/DDBJ databases">
        <title>Genome sequence of Nannocystis excedens DSM 71.</title>
        <authorList>
            <person name="Blom J."/>
        </authorList>
    </citation>
    <scope>NUCLEOTIDE SEQUENCE [LARGE SCALE GENOMIC DNA]</scope>
    <source>
        <strain evidence="13">type strain: E19</strain>
    </source>
</reference>
<feature type="domain" description="Cytochrome c" evidence="11">
    <location>
        <begin position="352"/>
        <end position="454"/>
    </location>
</feature>
<feature type="chain" id="PRO_5013356347" evidence="10">
    <location>
        <begin position="34"/>
        <end position="468"/>
    </location>
</feature>
<dbReference type="SMART" id="SM00320">
    <property type="entry name" value="WD40"/>
    <property type="match status" value="6"/>
</dbReference>
<evidence type="ECO:0000256" key="2">
    <source>
        <dbReference type="ARBA" id="ARBA00022574"/>
    </source>
</evidence>
<dbReference type="RefSeq" id="WP_099555825.1">
    <property type="nucleotide sequence ID" value="NZ_LT960614.1"/>
</dbReference>
<dbReference type="InterPro" id="IPR001680">
    <property type="entry name" value="WD40_rpt"/>
</dbReference>
<keyword evidence="10" id="KW-0732">Signal</keyword>
<evidence type="ECO:0000256" key="4">
    <source>
        <dbReference type="ARBA" id="ARBA00022723"/>
    </source>
</evidence>
<dbReference type="PANTHER" id="PTHR44129">
    <property type="entry name" value="WD REPEAT-CONTAINING PROTEIN POP1"/>
    <property type="match status" value="1"/>
</dbReference>
<evidence type="ECO:0000313" key="13">
    <source>
        <dbReference type="Proteomes" id="UP000223606"/>
    </source>
</evidence>
<accession>A0A2C9D6Z7</accession>
<keyword evidence="3 9" id="KW-0349">Heme</keyword>
<feature type="repeat" description="WD" evidence="8">
    <location>
        <begin position="85"/>
        <end position="126"/>
    </location>
</feature>
<feature type="signal peptide" evidence="10">
    <location>
        <begin position="1"/>
        <end position="33"/>
    </location>
</feature>
<dbReference type="Gene3D" id="1.10.760.10">
    <property type="entry name" value="Cytochrome c-like domain"/>
    <property type="match status" value="1"/>
</dbReference>
<dbReference type="GO" id="GO:0009055">
    <property type="term" value="F:electron transfer activity"/>
    <property type="evidence" value="ECO:0007669"/>
    <property type="project" value="InterPro"/>
</dbReference>
<dbReference type="InterPro" id="IPR019775">
    <property type="entry name" value="WD40_repeat_CS"/>
</dbReference>
<dbReference type="EMBL" id="LT960614">
    <property type="protein sequence ID" value="SON55295.1"/>
    <property type="molecule type" value="Genomic_DNA"/>
</dbReference>
<evidence type="ECO:0000256" key="8">
    <source>
        <dbReference type="PROSITE-ProRule" id="PRU00221"/>
    </source>
</evidence>
<evidence type="ECO:0000259" key="11">
    <source>
        <dbReference type="PROSITE" id="PS51007"/>
    </source>
</evidence>
<dbReference type="InterPro" id="IPR015943">
    <property type="entry name" value="WD40/YVTN_repeat-like_dom_sf"/>
</dbReference>
<keyword evidence="6" id="KW-0249">Electron transport</keyword>
<dbReference type="InterPro" id="IPR050349">
    <property type="entry name" value="WD_LIS1/nudF_dynein_reg"/>
</dbReference>
<dbReference type="SUPFAM" id="SSF50978">
    <property type="entry name" value="WD40 repeat-like"/>
    <property type="match status" value="1"/>
</dbReference>
<feature type="repeat" description="WD" evidence="8">
    <location>
        <begin position="41"/>
        <end position="74"/>
    </location>
</feature>
<evidence type="ECO:0000256" key="3">
    <source>
        <dbReference type="ARBA" id="ARBA00022617"/>
    </source>
</evidence>
<protein>
    <submittedName>
        <fullName evidence="12">Cytochrome c2</fullName>
    </submittedName>
</protein>
<keyword evidence="4 9" id="KW-0479">Metal-binding</keyword>
<dbReference type="Pfam" id="PF00034">
    <property type="entry name" value="Cytochrom_C"/>
    <property type="match status" value="1"/>
</dbReference>
<keyword evidence="7 9" id="KW-0408">Iron</keyword>
<feature type="repeat" description="WD" evidence="8">
    <location>
        <begin position="256"/>
        <end position="297"/>
    </location>
</feature>
<organism evidence="12 13">
    <name type="scientific">Hartmannibacter diazotrophicus</name>
    <dbReference type="NCBI Taxonomy" id="1482074"/>
    <lineage>
        <taxon>Bacteria</taxon>
        <taxon>Pseudomonadati</taxon>
        <taxon>Pseudomonadota</taxon>
        <taxon>Alphaproteobacteria</taxon>
        <taxon>Hyphomicrobiales</taxon>
        <taxon>Pleomorphomonadaceae</taxon>
        <taxon>Hartmannibacter</taxon>
    </lineage>
</organism>
<keyword evidence="13" id="KW-1185">Reference proteome</keyword>
<dbReference type="SUPFAM" id="SSF46626">
    <property type="entry name" value="Cytochrome c"/>
    <property type="match status" value="1"/>
</dbReference>
<keyword evidence="2 8" id="KW-0853">WD repeat</keyword>
<dbReference type="GO" id="GO:0020037">
    <property type="term" value="F:heme binding"/>
    <property type="evidence" value="ECO:0007669"/>
    <property type="project" value="InterPro"/>
</dbReference>
<dbReference type="InterPro" id="IPR036909">
    <property type="entry name" value="Cyt_c-like_dom_sf"/>
</dbReference>
<dbReference type="PROSITE" id="PS50082">
    <property type="entry name" value="WD_REPEATS_2"/>
    <property type="match status" value="4"/>
</dbReference>
<dbReference type="CDD" id="cd00200">
    <property type="entry name" value="WD40"/>
    <property type="match status" value="1"/>
</dbReference>
<keyword evidence="1" id="KW-0813">Transport</keyword>